<feature type="compositionally biased region" description="Basic residues" evidence="1">
    <location>
        <begin position="95"/>
        <end position="112"/>
    </location>
</feature>
<feature type="compositionally biased region" description="Low complexity" evidence="1">
    <location>
        <begin position="35"/>
        <end position="51"/>
    </location>
</feature>
<feature type="region of interest" description="Disordered" evidence="1">
    <location>
        <begin position="35"/>
        <end position="112"/>
    </location>
</feature>
<feature type="region of interest" description="Disordered" evidence="1">
    <location>
        <begin position="1"/>
        <end position="22"/>
    </location>
</feature>
<evidence type="ECO:0000256" key="1">
    <source>
        <dbReference type="SAM" id="MobiDB-lite"/>
    </source>
</evidence>
<organism evidence="2">
    <name type="scientific">Phenylobacterium glaciei</name>
    <dbReference type="NCBI Taxonomy" id="2803784"/>
    <lineage>
        <taxon>Bacteria</taxon>
        <taxon>Pseudomonadati</taxon>
        <taxon>Pseudomonadota</taxon>
        <taxon>Alphaproteobacteria</taxon>
        <taxon>Caulobacterales</taxon>
        <taxon>Caulobacteraceae</taxon>
        <taxon>Phenylobacterium</taxon>
    </lineage>
</organism>
<proteinExistence type="predicted"/>
<accession>A0A974P7C4</accession>
<reference evidence="2" key="1">
    <citation type="submission" date="2021-01" db="EMBL/GenBank/DDBJ databases">
        <title>Genome sequence of Phenylobacterium sp. 20VBR1 isolated from a valley glaceir, Ny-Alesund, Svalbard.</title>
        <authorList>
            <person name="Thomas F.A."/>
            <person name="Krishnan K.P."/>
            <person name="Sinha R.K."/>
        </authorList>
    </citation>
    <scope>NUCLEOTIDE SEQUENCE</scope>
    <source>
        <strain evidence="2">20VBR1</strain>
    </source>
</reference>
<gene>
    <name evidence="2" type="ORF">JKL49_12860</name>
</gene>
<evidence type="ECO:0000313" key="2">
    <source>
        <dbReference type="EMBL" id="QQZ51730.1"/>
    </source>
</evidence>
<sequence length="154" mass="16805">MVVPGPDPAGRADHPLAFDGQSQFHTTATANLAELTASPWSSPASTSSTPPTLRPRRWLRSGGTSSPPWLERRPRPFPGPPKGWKGRTPGASRRPGGRHERRRRPRLPPRHRLRDGCAALCAALVEEARGKDWLTAFPGLAAYPPQMFEAPPAK</sequence>
<protein>
    <submittedName>
        <fullName evidence="2">Uncharacterized protein</fullName>
    </submittedName>
</protein>
<dbReference type="EMBL" id="CP068570">
    <property type="protein sequence ID" value="QQZ51730.1"/>
    <property type="molecule type" value="Genomic_DNA"/>
</dbReference>
<name>A0A974P7C4_9CAUL</name>
<dbReference type="AlphaFoldDB" id="A0A974P7C4"/>